<feature type="compositionally biased region" description="Basic and acidic residues" evidence="1">
    <location>
        <begin position="455"/>
        <end position="464"/>
    </location>
</feature>
<feature type="region of interest" description="Disordered" evidence="1">
    <location>
        <begin position="127"/>
        <end position="146"/>
    </location>
</feature>
<evidence type="ECO:0000256" key="1">
    <source>
        <dbReference type="SAM" id="MobiDB-lite"/>
    </source>
</evidence>
<feature type="compositionally biased region" description="Polar residues" evidence="1">
    <location>
        <begin position="593"/>
        <end position="602"/>
    </location>
</feature>
<feature type="compositionally biased region" description="Basic and acidic residues" evidence="1">
    <location>
        <begin position="856"/>
        <end position="867"/>
    </location>
</feature>
<feature type="compositionally biased region" description="Basic and acidic residues" evidence="1">
    <location>
        <begin position="750"/>
        <end position="787"/>
    </location>
</feature>
<feature type="region of interest" description="Disordered" evidence="1">
    <location>
        <begin position="81"/>
        <end position="119"/>
    </location>
</feature>
<reference evidence="2 3" key="1">
    <citation type="submission" date="2017-09" db="EMBL/GenBank/DDBJ databases">
        <title>Genome sequencing of Besnoitia besnoiti strain Bb-Ger1.</title>
        <authorList>
            <person name="Schares G."/>
            <person name="Venepally P."/>
            <person name="Lorenzi H.A."/>
        </authorList>
    </citation>
    <scope>NUCLEOTIDE SEQUENCE [LARGE SCALE GENOMIC DNA]</scope>
    <source>
        <strain evidence="2 3">Bb-Ger1</strain>
    </source>
</reference>
<feature type="compositionally biased region" description="Basic and acidic residues" evidence="1">
    <location>
        <begin position="938"/>
        <end position="967"/>
    </location>
</feature>
<evidence type="ECO:0000313" key="2">
    <source>
        <dbReference type="EMBL" id="PFH35177.1"/>
    </source>
</evidence>
<feature type="compositionally biased region" description="Basic and acidic residues" evidence="1">
    <location>
        <begin position="917"/>
        <end position="929"/>
    </location>
</feature>
<feature type="compositionally biased region" description="Basic and acidic residues" evidence="1">
    <location>
        <begin position="703"/>
        <end position="725"/>
    </location>
</feature>
<feature type="compositionally biased region" description="Basic and acidic residues" evidence="1">
    <location>
        <begin position="894"/>
        <end position="909"/>
    </location>
</feature>
<feature type="compositionally biased region" description="Basic and acidic residues" evidence="1">
    <location>
        <begin position="818"/>
        <end position="829"/>
    </location>
</feature>
<feature type="compositionally biased region" description="Basic and acidic residues" evidence="1">
    <location>
        <begin position="304"/>
        <end position="313"/>
    </location>
</feature>
<dbReference type="VEuPathDB" id="ToxoDB:BESB_060640"/>
<protein>
    <submittedName>
        <fullName evidence="2">Uncharacterized protein</fullName>
    </submittedName>
</protein>
<dbReference type="Proteomes" id="UP000224006">
    <property type="component" value="Chromosome V"/>
</dbReference>
<feature type="compositionally biased region" description="Basic and acidic residues" evidence="1">
    <location>
        <begin position="732"/>
        <end position="742"/>
    </location>
</feature>
<feature type="region of interest" description="Disordered" evidence="1">
    <location>
        <begin position="360"/>
        <end position="618"/>
    </location>
</feature>
<feature type="compositionally biased region" description="Low complexity" evidence="1">
    <location>
        <begin position="478"/>
        <end position="490"/>
    </location>
</feature>
<feature type="compositionally biased region" description="Low complexity" evidence="1">
    <location>
        <begin position="323"/>
        <end position="332"/>
    </location>
</feature>
<dbReference type="GeneID" id="40310992"/>
<dbReference type="AlphaFoldDB" id="A0A2A9MHV7"/>
<dbReference type="EMBL" id="NWUJ01000005">
    <property type="protein sequence ID" value="PFH35177.1"/>
    <property type="molecule type" value="Genomic_DNA"/>
</dbReference>
<feature type="compositionally biased region" description="Basic and acidic residues" evidence="1">
    <location>
        <begin position="375"/>
        <end position="390"/>
    </location>
</feature>
<evidence type="ECO:0000313" key="3">
    <source>
        <dbReference type="Proteomes" id="UP000224006"/>
    </source>
</evidence>
<sequence>MDRATSAFDSLPQRQACGACFEIFPLEGAEDSQSAPCAGIPPAYEPPYHAEVAPVLRPAAVTARLAVTTDATTLPAETWAARVSEQTEESTHSALPRPGSLCLSPPAKPDDDLSTPALDGLLSAPQERLKQCESPHASSRQDSPAFTPIRAEIARRSHPEGDPRQGGAERDADCPKTRDDTAPQEGVESEGRAEEVRLGSSKEREARRQVKSCLAAAHEAQETESAARGDSPDDKAERQEATPEAWQTPIDGPNGSKEDFSDVEEVAPCQLRTEDDSLVRGPASSGPSGAVEPQTPGSSASLEQSRDGVRDTSRAFAGRRSVIPAAKGKIKAPAQSAFLSQHAEPRVFSAPLVCLPSLSWERSPTCEDASEVEERDAGEGEQRETEDRGTPNEAGCGNRWRSWDAFSSPLRRTRRADESEEVEGDGRRRAMDRPAAGKNSLALLRGKLEEEAEGEKEGDAEKAYEGGMCFAGSEGATRCCSRSGSEGRGSLTDDEFGDNESTREETQPGSATDEKPSEHRGSEEGATPELPGSPATGFPPGSTEHAEAEQRDDKLDTQRLVAGAGNAGPDSAEGDAAAAKETSGEADRAECETNGTGKSDTVSPPRRSNPRRACREGSGLTPCGIEWTRRIIAAAKEQAAEIAWTADDSASLRRLVVVGLEAKPGVGLGLFLQGDLPSCSCRLWQETLTQHEARCRRKRKKRSDGEPQPARHRDSLRDTRMRETRQGAPERLSLRGRPERQAQRSWSPGRAEEAEEPARLLTDRGQRGRAPDEKRGRRRELKERRESSQATDAGGPRHSGQCGEEDRERRVKGRRRRQTEEQRQAKDTNEGGAGESEQRTATAKREARGPFGLAGDEERCVKMEHNTGVKAEPGKTCVRKSGLSYGGAASGTNPREEKRGQVKTEKEAEGDTSESEQQERPTWRTDAAEAQRAVELAPCRREDQGGLGMRDRDRNSKKSSKGEEKPPGLKKKKLQPSEPLPCGCHDDEERGGFRVLCFRGDVVLSAYNDCRWKAVSTISTFSAAETAFIYSPEENPGIEPASHLSPAFTLASLDIPFTFQLQAENYLQTDLAEEVKAIFGNHYCAQHCQGFFDINRDNIPCIVSRPGRKLSQGPFGVFYGWRGMRSFPCAQVGCSHICSRTCRCYEEEALWRTCWRKHQRLPLPESARDGSAEDLKARAHDAEIRRHKAAFIAASRNNG</sequence>
<feature type="compositionally biased region" description="Basic and acidic residues" evidence="1">
    <location>
        <begin position="189"/>
        <end position="208"/>
    </location>
</feature>
<accession>A0A2A9MHV7</accession>
<feature type="region of interest" description="Disordered" evidence="1">
    <location>
        <begin position="692"/>
        <end position="983"/>
    </location>
</feature>
<dbReference type="OrthoDB" id="333850at2759"/>
<proteinExistence type="predicted"/>
<feature type="compositionally biased region" description="Basic and acidic residues" evidence="1">
    <location>
        <begin position="219"/>
        <end position="241"/>
    </location>
</feature>
<feature type="compositionally biased region" description="Basic and acidic residues" evidence="1">
    <location>
        <begin position="152"/>
        <end position="181"/>
    </location>
</feature>
<feature type="region of interest" description="Disordered" evidence="1">
    <location>
        <begin position="151"/>
        <end position="332"/>
    </location>
</feature>
<organism evidence="2 3">
    <name type="scientific">Besnoitia besnoiti</name>
    <name type="common">Apicomplexan protozoan</name>
    <dbReference type="NCBI Taxonomy" id="94643"/>
    <lineage>
        <taxon>Eukaryota</taxon>
        <taxon>Sar</taxon>
        <taxon>Alveolata</taxon>
        <taxon>Apicomplexa</taxon>
        <taxon>Conoidasida</taxon>
        <taxon>Coccidia</taxon>
        <taxon>Eucoccidiorida</taxon>
        <taxon>Eimeriorina</taxon>
        <taxon>Sarcocystidae</taxon>
        <taxon>Besnoitia</taxon>
    </lineage>
</organism>
<name>A0A2A9MHV7_BESBE</name>
<comment type="caution">
    <text evidence="2">The sequence shown here is derived from an EMBL/GenBank/DDBJ whole genome shotgun (WGS) entry which is preliminary data.</text>
</comment>
<feature type="compositionally biased region" description="Basic and acidic residues" evidence="1">
    <location>
        <begin position="500"/>
        <end position="523"/>
    </location>
</feature>
<dbReference type="KEGG" id="bbes:BESB_060640"/>
<gene>
    <name evidence="2" type="ORF">BESB_060640</name>
</gene>
<feature type="compositionally biased region" description="Basic and acidic residues" evidence="1">
    <location>
        <begin position="544"/>
        <end position="557"/>
    </location>
</feature>
<keyword evidence="3" id="KW-1185">Reference proteome</keyword>
<dbReference type="RefSeq" id="XP_029219186.1">
    <property type="nucleotide sequence ID" value="XM_029364478.1"/>
</dbReference>
<feature type="compositionally biased region" description="Basic and acidic residues" evidence="1">
    <location>
        <begin position="582"/>
        <end position="591"/>
    </location>
</feature>